<proteinExistence type="predicted"/>
<accession>A0ABW6WN44</accession>
<dbReference type="PROSITE" id="PS51733">
    <property type="entry name" value="BPL_LPL_CATALYTIC"/>
    <property type="match status" value="1"/>
</dbReference>
<sequence length="288" mass="29996">MPASPYTDLDRPPLSSRGLQRALVTPGGFWTGIDLRPETGSTNADATAAALRGEPEGLVVVAEQQTAGRGRRDRQWTSPPRAGLTLSVLLRPGRADDEKEWPVVPVGAYGWLSLLVGVALLEAVRRVAEVEATLKWPNDLLVGPADRPGKAAGILAEVAGDAVVVGIGLNVTTRAEELPATTGLPATSLKLAGAATTDRDPLLRALLRGIAGWYAGWREAGGDAEMSGLLAAYRRDCATIGRPVRALLPGGGEVTGEATSVDVDGQLVIRTADGADLRVSAGDVVHVR</sequence>
<dbReference type="SUPFAM" id="SSF55681">
    <property type="entry name" value="Class II aaRS and biotin synthetases"/>
    <property type="match status" value="1"/>
</dbReference>
<evidence type="ECO:0000256" key="1">
    <source>
        <dbReference type="ARBA" id="ARBA00022598"/>
    </source>
</evidence>
<dbReference type="Pfam" id="PF02237">
    <property type="entry name" value="BPL_C"/>
    <property type="match status" value="1"/>
</dbReference>
<evidence type="ECO:0000313" key="8">
    <source>
        <dbReference type="Proteomes" id="UP001602245"/>
    </source>
</evidence>
<protein>
    <recommendedName>
        <fullName evidence="5">biotin--[biotin carboxyl-carrier protein] ligase</fullName>
        <ecNumber evidence="5">6.3.4.15</ecNumber>
    </recommendedName>
</protein>
<dbReference type="InterPro" id="IPR003142">
    <property type="entry name" value="BPL_C"/>
</dbReference>
<dbReference type="Proteomes" id="UP001602245">
    <property type="component" value="Unassembled WGS sequence"/>
</dbReference>
<evidence type="ECO:0000256" key="3">
    <source>
        <dbReference type="ARBA" id="ARBA00022840"/>
    </source>
</evidence>
<name>A0ABW6WN44_9ACTN</name>
<dbReference type="Gene3D" id="2.30.30.100">
    <property type="match status" value="1"/>
</dbReference>
<keyword evidence="8" id="KW-1185">Reference proteome</keyword>
<dbReference type="EC" id="6.3.4.15" evidence="5"/>
<evidence type="ECO:0000256" key="2">
    <source>
        <dbReference type="ARBA" id="ARBA00022741"/>
    </source>
</evidence>
<keyword evidence="4" id="KW-0092">Biotin</keyword>
<dbReference type="InterPro" id="IPR008988">
    <property type="entry name" value="Transcriptional_repressor_C"/>
</dbReference>
<dbReference type="RefSeq" id="WP_020512825.1">
    <property type="nucleotide sequence ID" value="NZ_JBIAZU010000005.1"/>
</dbReference>
<comment type="caution">
    <text evidence="7">The sequence shown here is derived from an EMBL/GenBank/DDBJ whole genome shotgun (WGS) entry which is preliminary data.</text>
</comment>
<dbReference type="EMBL" id="JBIAZU010000005">
    <property type="protein sequence ID" value="MFF5293965.1"/>
    <property type="molecule type" value="Genomic_DNA"/>
</dbReference>
<dbReference type="InterPro" id="IPR045864">
    <property type="entry name" value="aa-tRNA-synth_II/BPL/LPL"/>
</dbReference>
<gene>
    <name evidence="7" type="ORF">ACFY35_31410</name>
</gene>
<dbReference type="PANTHER" id="PTHR12835:SF5">
    <property type="entry name" value="BIOTIN--PROTEIN LIGASE"/>
    <property type="match status" value="1"/>
</dbReference>
<dbReference type="SUPFAM" id="SSF50037">
    <property type="entry name" value="C-terminal domain of transcriptional repressors"/>
    <property type="match status" value="1"/>
</dbReference>
<dbReference type="Pfam" id="PF03099">
    <property type="entry name" value="BPL_LplA_LipB"/>
    <property type="match status" value="1"/>
</dbReference>
<evidence type="ECO:0000313" key="7">
    <source>
        <dbReference type="EMBL" id="MFF5293965.1"/>
    </source>
</evidence>
<evidence type="ECO:0000256" key="5">
    <source>
        <dbReference type="ARBA" id="ARBA00024227"/>
    </source>
</evidence>
<keyword evidence="2" id="KW-0547">Nucleotide-binding</keyword>
<dbReference type="PANTHER" id="PTHR12835">
    <property type="entry name" value="BIOTIN PROTEIN LIGASE"/>
    <property type="match status" value="1"/>
</dbReference>
<organism evidence="7 8">
    <name type="scientific">Paractinoplanes globisporus</name>
    <dbReference type="NCBI Taxonomy" id="113565"/>
    <lineage>
        <taxon>Bacteria</taxon>
        <taxon>Bacillati</taxon>
        <taxon>Actinomycetota</taxon>
        <taxon>Actinomycetes</taxon>
        <taxon>Micromonosporales</taxon>
        <taxon>Micromonosporaceae</taxon>
        <taxon>Paractinoplanes</taxon>
    </lineage>
</organism>
<reference evidence="7 8" key="1">
    <citation type="submission" date="2024-10" db="EMBL/GenBank/DDBJ databases">
        <title>The Natural Products Discovery Center: Release of the First 8490 Sequenced Strains for Exploring Actinobacteria Biosynthetic Diversity.</title>
        <authorList>
            <person name="Kalkreuter E."/>
            <person name="Kautsar S.A."/>
            <person name="Yang D."/>
            <person name="Bader C.D."/>
            <person name="Teijaro C.N."/>
            <person name="Fluegel L."/>
            <person name="Davis C.M."/>
            <person name="Simpson J.R."/>
            <person name="Lauterbach L."/>
            <person name="Steele A.D."/>
            <person name="Gui C."/>
            <person name="Meng S."/>
            <person name="Li G."/>
            <person name="Viehrig K."/>
            <person name="Ye F."/>
            <person name="Su P."/>
            <person name="Kiefer A.F."/>
            <person name="Nichols A."/>
            <person name="Cepeda A.J."/>
            <person name="Yan W."/>
            <person name="Fan B."/>
            <person name="Jiang Y."/>
            <person name="Adhikari A."/>
            <person name="Zheng C.-J."/>
            <person name="Schuster L."/>
            <person name="Cowan T.M."/>
            <person name="Smanski M.J."/>
            <person name="Chevrette M.G."/>
            <person name="De Carvalho L.P.S."/>
            <person name="Shen B."/>
        </authorList>
    </citation>
    <scope>NUCLEOTIDE SEQUENCE [LARGE SCALE GENOMIC DNA]</scope>
    <source>
        <strain evidence="7 8">NPDC000087</strain>
    </source>
</reference>
<dbReference type="Gene3D" id="3.30.930.10">
    <property type="entry name" value="Bira Bifunctional Protein, Domain 2"/>
    <property type="match status" value="1"/>
</dbReference>
<dbReference type="InterPro" id="IPR004143">
    <property type="entry name" value="BPL_LPL_catalytic"/>
</dbReference>
<evidence type="ECO:0000259" key="6">
    <source>
        <dbReference type="PROSITE" id="PS51733"/>
    </source>
</evidence>
<keyword evidence="1 7" id="KW-0436">Ligase</keyword>
<dbReference type="CDD" id="cd16442">
    <property type="entry name" value="BPL"/>
    <property type="match status" value="1"/>
</dbReference>
<dbReference type="NCBIfam" id="TIGR00121">
    <property type="entry name" value="birA_ligase"/>
    <property type="match status" value="1"/>
</dbReference>
<feature type="domain" description="BPL/LPL catalytic" evidence="6">
    <location>
        <begin position="23"/>
        <end position="218"/>
    </location>
</feature>
<dbReference type="InterPro" id="IPR004408">
    <property type="entry name" value="Biotin_CoA_COase_ligase"/>
</dbReference>
<evidence type="ECO:0000256" key="4">
    <source>
        <dbReference type="ARBA" id="ARBA00023267"/>
    </source>
</evidence>
<dbReference type="GO" id="GO:0004077">
    <property type="term" value="F:biotin--[biotin carboxyl-carrier protein] ligase activity"/>
    <property type="evidence" value="ECO:0007669"/>
    <property type="project" value="UniProtKB-EC"/>
</dbReference>
<keyword evidence="3" id="KW-0067">ATP-binding</keyword>